<proteinExistence type="predicted"/>
<organism evidence="2 3">
    <name type="scientific">Candidatus Treponema excrementipullorum</name>
    <dbReference type="NCBI Taxonomy" id="2838768"/>
    <lineage>
        <taxon>Bacteria</taxon>
        <taxon>Pseudomonadati</taxon>
        <taxon>Spirochaetota</taxon>
        <taxon>Spirochaetia</taxon>
        <taxon>Spirochaetales</taxon>
        <taxon>Treponemataceae</taxon>
        <taxon>Treponema</taxon>
    </lineage>
</organism>
<feature type="signal peptide" evidence="1">
    <location>
        <begin position="1"/>
        <end position="20"/>
    </location>
</feature>
<reference evidence="2" key="1">
    <citation type="journal article" date="2021" name="PeerJ">
        <title>Extensive microbial diversity within the chicken gut microbiome revealed by metagenomics and culture.</title>
        <authorList>
            <person name="Gilroy R."/>
            <person name="Ravi A."/>
            <person name="Getino M."/>
            <person name="Pursley I."/>
            <person name="Horton D.L."/>
            <person name="Alikhan N.F."/>
            <person name="Baker D."/>
            <person name="Gharbi K."/>
            <person name="Hall N."/>
            <person name="Watson M."/>
            <person name="Adriaenssens E.M."/>
            <person name="Foster-Nyarko E."/>
            <person name="Jarju S."/>
            <person name="Secka A."/>
            <person name="Antonio M."/>
            <person name="Oren A."/>
            <person name="Chaudhuri R.R."/>
            <person name="La Ragione R."/>
            <person name="Hildebrand F."/>
            <person name="Pallen M.J."/>
        </authorList>
    </citation>
    <scope>NUCLEOTIDE SEQUENCE</scope>
    <source>
        <strain evidence="2">Gambia15-2214</strain>
    </source>
</reference>
<evidence type="ECO:0000256" key="1">
    <source>
        <dbReference type="SAM" id="SignalP"/>
    </source>
</evidence>
<reference evidence="2" key="2">
    <citation type="submission" date="2021-04" db="EMBL/GenBank/DDBJ databases">
        <authorList>
            <person name="Gilroy R."/>
        </authorList>
    </citation>
    <scope>NUCLEOTIDE SEQUENCE</scope>
    <source>
        <strain evidence="2">Gambia15-2214</strain>
    </source>
</reference>
<evidence type="ECO:0000313" key="3">
    <source>
        <dbReference type="Proteomes" id="UP000823914"/>
    </source>
</evidence>
<feature type="chain" id="PRO_5039272350" evidence="1">
    <location>
        <begin position="21"/>
        <end position="359"/>
    </location>
</feature>
<evidence type="ECO:0000313" key="2">
    <source>
        <dbReference type="EMBL" id="MBU3849158.1"/>
    </source>
</evidence>
<protein>
    <submittedName>
        <fullName evidence="2">Uncharacterized protein</fullName>
    </submittedName>
</protein>
<keyword evidence="1" id="KW-0732">Signal</keyword>
<accession>A0A9E2L098</accession>
<gene>
    <name evidence="2" type="ORF">IAA16_01170</name>
</gene>
<sequence length="359" mass="39836">MKKGIVFCIIFSLLASFAVAQNEIYNELGSKGVIVSVPKTVGDGNNIGFGGLYDTVFGRVQYNNVGAEIKYTLRLEDLANFKNYSLAGAPETAYLWFNPIQWMQILVGQNFKQALPGSYMVVYDDYTNNGVYGNKYFGMNFLFDMVQGGFSVPELTISDKFDMNMHFGINGTFALGGSDLNVGAVYKIKEESFGIFASYGSLYDKFYVGGGYTFHGENLLDVSKFKFTLPEQLPNTTVTNSNVISLTGIYNGGISVGGDLEVSFGDNKTALYAGGLFAMGLMKNLTFKFTGAYGGYFVDSKIGRDRWSVDLYPRVIFNIGKHRLIGGMEFNFYETQRLVNADSDVKFAFAIPISWRYTF</sequence>
<dbReference type="AlphaFoldDB" id="A0A9E2L098"/>
<dbReference type="Proteomes" id="UP000823914">
    <property type="component" value="Unassembled WGS sequence"/>
</dbReference>
<comment type="caution">
    <text evidence="2">The sequence shown here is derived from an EMBL/GenBank/DDBJ whole genome shotgun (WGS) entry which is preliminary data.</text>
</comment>
<name>A0A9E2L098_9SPIR</name>
<dbReference type="EMBL" id="JAHLFV010000026">
    <property type="protein sequence ID" value="MBU3849158.1"/>
    <property type="molecule type" value="Genomic_DNA"/>
</dbReference>